<sequence>MKIQTLAFLAVLSASAVAVPVGTNTLISTFAVDADVVPKGYSIECRSEAGVKLCKESDEAREFLQCRGNGEITGVEGSRFEYCARDCQCLTLNGACGNRSTC</sequence>
<dbReference type="RefSeq" id="XP_016640360.1">
    <property type="nucleotide sequence ID" value="XM_016790097.1"/>
</dbReference>
<accession>A0A084FZP9</accession>
<gene>
    <name evidence="2" type="ORF">SAPIO_CDS8473</name>
</gene>
<dbReference type="Proteomes" id="UP000028545">
    <property type="component" value="Unassembled WGS sequence"/>
</dbReference>
<dbReference type="EMBL" id="JOWA01000121">
    <property type="protein sequence ID" value="KEZ40561.1"/>
    <property type="molecule type" value="Genomic_DNA"/>
</dbReference>
<feature type="chain" id="PRO_5001775160" evidence="1">
    <location>
        <begin position="19"/>
        <end position="102"/>
    </location>
</feature>
<keyword evidence="1" id="KW-0732">Signal</keyword>
<evidence type="ECO:0000313" key="3">
    <source>
        <dbReference type="Proteomes" id="UP000028545"/>
    </source>
</evidence>
<proteinExistence type="predicted"/>
<dbReference type="KEGG" id="sapo:SAPIO_CDS8473"/>
<comment type="caution">
    <text evidence="2">The sequence shown here is derived from an EMBL/GenBank/DDBJ whole genome shotgun (WGS) entry which is preliminary data.</text>
</comment>
<name>A0A084FZP9_PSEDA</name>
<reference evidence="2 3" key="1">
    <citation type="journal article" date="2014" name="Genome Announc.">
        <title>Draft genome sequence of the pathogenic fungus Scedosporium apiospermum.</title>
        <authorList>
            <person name="Vandeputte P."/>
            <person name="Ghamrawi S."/>
            <person name="Rechenmann M."/>
            <person name="Iltis A."/>
            <person name="Giraud S."/>
            <person name="Fleury M."/>
            <person name="Thornton C."/>
            <person name="Delhaes L."/>
            <person name="Meyer W."/>
            <person name="Papon N."/>
            <person name="Bouchara J.P."/>
        </authorList>
    </citation>
    <scope>NUCLEOTIDE SEQUENCE [LARGE SCALE GENOMIC DNA]</scope>
    <source>
        <strain evidence="2 3">IHEM 14462</strain>
    </source>
</reference>
<dbReference type="AlphaFoldDB" id="A0A084FZP9"/>
<protein>
    <submittedName>
        <fullName evidence="2">Uncharacterized protein</fullName>
    </submittedName>
</protein>
<dbReference type="HOGENOM" id="CLU_2279096_0_0_1"/>
<dbReference type="OrthoDB" id="5214937at2759"/>
<dbReference type="GeneID" id="27727545"/>
<evidence type="ECO:0000256" key="1">
    <source>
        <dbReference type="SAM" id="SignalP"/>
    </source>
</evidence>
<dbReference type="VEuPathDB" id="FungiDB:SAPIO_CDS8473"/>
<feature type="signal peptide" evidence="1">
    <location>
        <begin position="1"/>
        <end position="18"/>
    </location>
</feature>
<keyword evidence="3" id="KW-1185">Reference proteome</keyword>
<evidence type="ECO:0000313" key="2">
    <source>
        <dbReference type="EMBL" id="KEZ40561.1"/>
    </source>
</evidence>
<organism evidence="2 3">
    <name type="scientific">Pseudallescheria apiosperma</name>
    <name type="common">Scedosporium apiospermum</name>
    <dbReference type="NCBI Taxonomy" id="563466"/>
    <lineage>
        <taxon>Eukaryota</taxon>
        <taxon>Fungi</taxon>
        <taxon>Dikarya</taxon>
        <taxon>Ascomycota</taxon>
        <taxon>Pezizomycotina</taxon>
        <taxon>Sordariomycetes</taxon>
        <taxon>Hypocreomycetidae</taxon>
        <taxon>Microascales</taxon>
        <taxon>Microascaceae</taxon>
        <taxon>Scedosporium</taxon>
    </lineage>
</organism>